<feature type="domain" description="Primase C-terminal 2" evidence="1">
    <location>
        <begin position="204"/>
        <end position="272"/>
    </location>
</feature>
<dbReference type="RefSeq" id="WP_145107583.1">
    <property type="nucleotide sequence ID" value="NZ_CP036349.1"/>
</dbReference>
<organism evidence="2 3">
    <name type="scientific">Botrimarina mediterranea</name>
    <dbReference type="NCBI Taxonomy" id="2528022"/>
    <lineage>
        <taxon>Bacteria</taxon>
        <taxon>Pseudomonadati</taxon>
        <taxon>Planctomycetota</taxon>
        <taxon>Planctomycetia</taxon>
        <taxon>Pirellulales</taxon>
        <taxon>Lacipirellulaceae</taxon>
        <taxon>Botrimarina</taxon>
    </lineage>
</organism>
<proteinExistence type="predicted"/>
<sequence>MIRTNTDRQRFLLQAAADEYRDLGLSPIPLDGKVPNVVGWPITDYTDAELGQHLQRANDPGIGVKMGPIIDVEWDTESQREKAIELFGGELPKTPCFKSRKGSHYLFKGDSRLIGSTSSIPCDDGTNLLIRIGPGAQSAFPPSRDKEWILPPVGCDPESSGFEFAPIPEPLMAALLAKQSLPATTRTTNARPVAGEGVDPQIVNALKFVSAETMDIWSKVGLILKGLGEHYWPVFEAWSLSHPKGKEANLEYAWDHFAPNGSLAVGTIFHHAKEGGFAPKLTNSGDDGPLGMREILSNLKATGVQVQQCDGVLFVHDPQRGVCWLKNTAALFGYLAGQTTTVWSRGGVTKDEFFAELCRVAPAYDAISDFPHYPTIPGVFYTCSTEVPAYTGALDKYVDFFCPAFREDRELLKSIPLTLCFGQQTDRTNYAITCERHHAQGDGKNAAVRYPTDLVGGCIAVTNKDASGLITRMLSPDAAGKRAVLIGNATGVTENPDFAELMTSRVISGRRLYHGDGSIPNLFTWFLTGNNIRLDRDLAQRVAIIYLAQPKYDPTWETRITAFMEENRDAIIGDCLALLAGPKKELLSYSRRAVWDANVLACLDNPDDLLAIINERANRHSVEHQESDDLEQAICEHLEAAGFDPLGSYFIPNPTFRKLFNQIHGANHSQKIVTQTVNTLTGLGNSRLAVDRFNNARGVLFAGRGEKVRLEETDLQFQRSI</sequence>
<keyword evidence="3" id="KW-1185">Reference proteome</keyword>
<protein>
    <recommendedName>
        <fullName evidence="1">Primase C-terminal 2 domain-containing protein</fullName>
    </recommendedName>
</protein>
<dbReference type="EMBL" id="CP036349">
    <property type="protein sequence ID" value="QDV72472.1"/>
    <property type="molecule type" value="Genomic_DNA"/>
</dbReference>
<dbReference type="AlphaFoldDB" id="A0A518K3T8"/>
<dbReference type="KEGG" id="bmei:Spa11_06500"/>
<evidence type="ECO:0000313" key="3">
    <source>
        <dbReference type="Proteomes" id="UP000316426"/>
    </source>
</evidence>
<reference evidence="2 3" key="1">
    <citation type="submission" date="2019-02" db="EMBL/GenBank/DDBJ databases">
        <title>Deep-cultivation of Planctomycetes and their phenomic and genomic characterization uncovers novel biology.</title>
        <authorList>
            <person name="Wiegand S."/>
            <person name="Jogler M."/>
            <person name="Boedeker C."/>
            <person name="Pinto D."/>
            <person name="Vollmers J."/>
            <person name="Rivas-Marin E."/>
            <person name="Kohn T."/>
            <person name="Peeters S.H."/>
            <person name="Heuer A."/>
            <person name="Rast P."/>
            <person name="Oberbeckmann S."/>
            <person name="Bunk B."/>
            <person name="Jeske O."/>
            <person name="Meyerdierks A."/>
            <person name="Storesund J.E."/>
            <person name="Kallscheuer N."/>
            <person name="Luecker S."/>
            <person name="Lage O.M."/>
            <person name="Pohl T."/>
            <person name="Merkel B.J."/>
            <person name="Hornburger P."/>
            <person name="Mueller R.-W."/>
            <person name="Bruemmer F."/>
            <person name="Labrenz M."/>
            <person name="Spormann A.M."/>
            <person name="Op den Camp H."/>
            <person name="Overmann J."/>
            <person name="Amann R."/>
            <person name="Jetten M.S.M."/>
            <person name="Mascher T."/>
            <person name="Medema M.H."/>
            <person name="Devos D.P."/>
            <person name="Kaster A.-K."/>
            <person name="Ovreas L."/>
            <person name="Rohde M."/>
            <person name="Galperin M.Y."/>
            <person name="Jogler C."/>
        </authorList>
    </citation>
    <scope>NUCLEOTIDE SEQUENCE [LARGE SCALE GENOMIC DNA]</scope>
    <source>
        <strain evidence="2 3">Spa11</strain>
    </source>
</reference>
<dbReference type="Pfam" id="PF08707">
    <property type="entry name" value="PriCT_2"/>
    <property type="match status" value="1"/>
</dbReference>
<gene>
    <name evidence="2" type="ORF">Spa11_06500</name>
</gene>
<dbReference type="Proteomes" id="UP000316426">
    <property type="component" value="Chromosome"/>
</dbReference>
<name>A0A518K3T8_9BACT</name>
<evidence type="ECO:0000313" key="2">
    <source>
        <dbReference type="EMBL" id="QDV72472.1"/>
    </source>
</evidence>
<dbReference type="GO" id="GO:0016817">
    <property type="term" value="F:hydrolase activity, acting on acid anhydrides"/>
    <property type="evidence" value="ECO:0007669"/>
    <property type="project" value="InterPro"/>
</dbReference>
<dbReference type="InterPro" id="IPR014819">
    <property type="entry name" value="PriCT_2"/>
</dbReference>
<evidence type="ECO:0000259" key="1">
    <source>
        <dbReference type="Pfam" id="PF08707"/>
    </source>
</evidence>
<accession>A0A518K3T8</accession>